<dbReference type="Gene3D" id="3.30.530.20">
    <property type="match status" value="1"/>
</dbReference>
<dbReference type="EMBL" id="JAYJLD010000004">
    <property type="protein sequence ID" value="MEB3100823.1"/>
    <property type="molecule type" value="Genomic_DNA"/>
</dbReference>
<dbReference type="InterPro" id="IPR023393">
    <property type="entry name" value="START-like_dom_sf"/>
</dbReference>
<dbReference type="InterPro" id="IPR010419">
    <property type="entry name" value="CO_DH_gsu"/>
</dbReference>
<evidence type="ECO:0000313" key="2">
    <source>
        <dbReference type="Proteomes" id="UP001310386"/>
    </source>
</evidence>
<gene>
    <name evidence="1" type="ORF">VF724_04025</name>
</gene>
<reference evidence="1" key="1">
    <citation type="submission" date="2023-12" db="EMBL/GenBank/DDBJ databases">
        <title>Fervidustalea candida gen. nov., sp. nov., a novel member of the family Paenibacillaceae isolated from a geothermal area.</title>
        <authorList>
            <person name="Li W.-J."/>
            <person name="Jiao J.-Y."/>
            <person name="Chen Y."/>
        </authorList>
    </citation>
    <scope>NUCLEOTIDE SEQUENCE</scope>
    <source>
        <strain evidence="1">SYSU GA230002</strain>
    </source>
</reference>
<dbReference type="PANTHER" id="PTHR38588:SF1">
    <property type="entry name" value="BLL0334 PROTEIN"/>
    <property type="match status" value="1"/>
</dbReference>
<name>A0ABU5ZEC0_9BACL</name>
<dbReference type="RefSeq" id="WP_371752940.1">
    <property type="nucleotide sequence ID" value="NZ_JAYJLD010000004.1"/>
</dbReference>
<dbReference type="Pfam" id="PF06240">
    <property type="entry name" value="COXG"/>
    <property type="match status" value="1"/>
</dbReference>
<evidence type="ECO:0000313" key="1">
    <source>
        <dbReference type="EMBL" id="MEB3100823.1"/>
    </source>
</evidence>
<organism evidence="1 2">
    <name type="scientific">Ferviditalea candida</name>
    <dbReference type="NCBI Taxonomy" id="3108399"/>
    <lineage>
        <taxon>Bacteria</taxon>
        <taxon>Bacillati</taxon>
        <taxon>Bacillota</taxon>
        <taxon>Bacilli</taxon>
        <taxon>Bacillales</taxon>
        <taxon>Paenibacillaceae</taxon>
        <taxon>Ferviditalea</taxon>
    </lineage>
</organism>
<comment type="caution">
    <text evidence="1">The sequence shown here is derived from an EMBL/GenBank/DDBJ whole genome shotgun (WGS) entry which is preliminary data.</text>
</comment>
<keyword evidence="2" id="KW-1185">Reference proteome</keyword>
<dbReference type="CDD" id="cd05018">
    <property type="entry name" value="CoxG"/>
    <property type="match status" value="1"/>
</dbReference>
<dbReference type="Proteomes" id="UP001310386">
    <property type="component" value="Unassembled WGS sequence"/>
</dbReference>
<proteinExistence type="predicted"/>
<dbReference type="PANTHER" id="PTHR38588">
    <property type="entry name" value="BLL0334 PROTEIN"/>
    <property type="match status" value="1"/>
</dbReference>
<accession>A0ABU5ZEC0</accession>
<sequence length="150" mass="16314">MKVDGSKSIDAKVDLVWESLINPEVLKQSIPGCKSLDKVDEDTYTFEIELKVAAIVGKYSGEIKVVDPQPPHQYGLKIEGSGALGHMQAMVRIELREQADGGTEMFYDGEAEVGGKVAKVGQRVLSSVAKLVTNQFFGSFAKQIKLHTSS</sequence>
<protein>
    <submittedName>
        <fullName evidence="1">Carbon monoxide dehydrogenase subunit G</fullName>
    </submittedName>
</protein>
<dbReference type="SUPFAM" id="SSF55961">
    <property type="entry name" value="Bet v1-like"/>
    <property type="match status" value="1"/>
</dbReference>